<dbReference type="PANTHER" id="PTHR43002">
    <property type="entry name" value="GLYCOGEN DEBRANCHING ENZYME"/>
    <property type="match status" value="1"/>
</dbReference>
<evidence type="ECO:0000256" key="4">
    <source>
        <dbReference type="ARBA" id="ARBA00023295"/>
    </source>
</evidence>
<accession>A0A418YB74</accession>
<reference evidence="6 7" key="1">
    <citation type="submission" date="2018-09" db="EMBL/GenBank/DDBJ databases">
        <authorList>
            <person name="Wang F."/>
        </authorList>
    </citation>
    <scope>NUCLEOTIDE SEQUENCE [LARGE SCALE GENOMIC DNA]</scope>
    <source>
        <strain evidence="6 7">PLHSC7-2</strain>
    </source>
</reference>
<dbReference type="SUPFAM" id="SSF51445">
    <property type="entry name" value="(Trans)glycosidases"/>
    <property type="match status" value="1"/>
</dbReference>
<dbReference type="CDD" id="cd11326">
    <property type="entry name" value="AmyAc_Glg_debranch"/>
    <property type="match status" value="1"/>
</dbReference>
<organism evidence="6 7">
    <name type="scientific">Motilimonas pumila</name>
    <dbReference type="NCBI Taxonomy" id="2303987"/>
    <lineage>
        <taxon>Bacteria</taxon>
        <taxon>Pseudomonadati</taxon>
        <taxon>Pseudomonadota</taxon>
        <taxon>Gammaproteobacteria</taxon>
        <taxon>Alteromonadales</taxon>
        <taxon>Alteromonadales genera incertae sedis</taxon>
        <taxon>Motilimonas</taxon>
    </lineage>
</organism>
<gene>
    <name evidence="6" type="primary">glgX</name>
    <name evidence="6" type="ORF">D1Z90_16375</name>
</gene>
<dbReference type="CDD" id="cd02856">
    <property type="entry name" value="E_set_GDE_Isoamylase_N"/>
    <property type="match status" value="1"/>
</dbReference>
<dbReference type="SUPFAM" id="SSF51011">
    <property type="entry name" value="Glycosyl hydrolase domain"/>
    <property type="match status" value="1"/>
</dbReference>
<dbReference type="EMBL" id="QZCH01000026">
    <property type="protein sequence ID" value="RJG40229.1"/>
    <property type="molecule type" value="Genomic_DNA"/>
</dbReference>
<dbReference type="InterPro" id="IPR014756">
    <property type="entry name" value="Ig_E-set"/>
</dbReference>
<dbReference type="Gene3D" id="3.20.20.80">
    <property type="entry name" value="Glycosidases"/>
    <property type="match status" value="1"/>
</dbReference>
<dbReference type="InterPro" id="IPR006047">
    <property type="entry name" value="GH13_cat_dom"/>
</dbReference>
<dbReference type="InterPro" id="IPR013783">
    <property type="entry name" value="Ig-like_fold"/>
</dbReference>
<keyword evidence="3" id="KW-0809">Transit peptide</keyword>
<evidence type="ECO:0000259" key="5">
    <source>
        <dbReference type="SMART" id="SM00642"/>
    </source>
</evidence>
<dbReference type="Pfam" id="PF00128">
    <property type="entry name" value="Alpha-amylase"/>
    <property type="match status" value="1"/>
</dbReference>
<dbReference type="InterPro" id="IPR017853">
    <property type="entry name" value="GH"/>
</dbReference>
<keyword evidence="2" id="KW-0378">Hydrolase</keyword>
<proteinExistence type="inferred from homology"/>
<keyword evidence="4" id="KW-0326">Glycosidase</keyword>
<dbReference type="InterPro" id="IPR048650">
    <property type="entry name" value="ISOA1-3-like_C"/>
</dbReference>
<evidence type="ECO:0000313" key="7">
    <source>
        <dbReference type="Proteomes" id="UP000283255"/>
    </source>
</evidence>
<reference evidence="6 7" key="2">
    <citation type="submission" date="2019-01" db="EMBL/GenBank/DDBJ databases">
        <title>Motilimonas pumilus sp. nov., isolated from the gut of sea cucumber (Apostichopus japonicus).</title>
        <authorList>
            <person name="Wang F.-Q."/>
            <person name="Ren L.-H."/>
            <person name="Lin Y.-W."/>
            <person name="Sun G.-H."/>
            <person name="Du Z.-J."/>
            <person name="Zhao J.-X."/>
            <person name="Liu X.-J."/>
            <person name="Liu L.-J."/>
        </authorList>
    </citation>
    <scope>NUCLEOTIDE SEQUENCE [LARGE SCALE GENOMIC DNA]</scope>
    <source>
        <strain evidence="6 7">PLHSC7-2</strain>
    </source>
</reference>
<evidence type="ECO:0000256" key="1">
    <source>
        <dbReference type="ARBA" id="ARBA00008061"/>
    </source>
</evidence>
<comment type="caution">
    <text evidence="6">The sequence shown here is derived from an EMBL/GenBank/DDBJ whole genome shotgun (WGS) entry which is preliminary data.</text>
</comment>
<dbReference type="InterPro" id="IPR044505">
    <property type="entry name" value="GlgX_Isoamylase_N_E_set"/>
</dbReference>
<dbReference type="Proteomes" id="UP000283255">
    <property type="component" value="Unassembled WGS sequence"/>
</dbReference>
<protein>
    <submittedName>
        <fullName evidence="6">Glycogen debranching enzyme GlgX</fullName>
    </submittedName>
</protein>
<evidence type="ECO:0000256" key="2">
    <source>
        <dbReference type="ARBA" id="ARBA00022801"/>
    </source>
</evidence>
<dbReference type="NCBIfam" id="TIGR02100">
    <property type="entry name" value="glgX_debranch"/>
    <property type="match status" value="1"/>
</dbReference>
<sequence length="685" mass="77680">MNFRVKNGWSEKLGVTLTRSGANFCIYTRLAEDVELLFFDDENDTEASHIFRLSETENRTAYYWHIFIEGVKPGQLYGFRVNGPYRPSEGTAFDKEKVLLDPYGVLVSKGDNYDRHLAAKPGCNEAACLKSIVADVDDYDWEDDEHPRHSFKKTVIYEMHVGGFTRHSSSQVADDKKGTYAGLIEKIPYLKELGVTAVELLPVYQFDEDEHHAGLCNYWGYSPISFFAPHRGYSSDKSLLGPLNEFRDMVKALHKADIEVILDVVYNHTAEGGDGGPTLSFRGFDNGSYYILSEDRSEYKNYSGCGNTFNGTHSVCRRLITDSLHFWVEKMHVDGFRFDLASILSRDESGMPMANPPTLWSIDTDPVLSSTKLIAEAWDAGGLYQVGNLAGQRWREWNGQFRDDVRRFVRGDEDMLSKLANRLIGSPDIYGHHQVEPDKTINFITCHDGFTLYDLVAYNEKHNQANGEENRDGTNENYSWNHGVEGPSEDPVIESLRLQQMKNLLTITLLSLGTPMIQMGDEMARTQHGNNNGYCQNSEDFWLDWSLIEKNADMFEFTKTLIHLKVAQGEQVFRATKRTPLDQVLKESNIKWHGVEVGKPDWSEHSRALAIETSPYGRTYGMYCILNAYWEPLEFQLPAAPSGVWRVAIDTGQPSPNDIVRGLPDTIVKGKKYTVKPRSIVVLVS</sequence>
<comment type="similarity">
    <text evidence="1">Belongs to the glycosyl hydrolase 13 family.</text>
</comment>
<evidence type="ECO:0000256" key="3">
    <source>
        <dbReference type="ARBA" id="ARBA00022946"/>
    </source>
</evidence>
<keyword evidence="7" id="KW-1185">Reference proteome</keyword>
<dbReference type="InterPro" id="IPR011837">
    <property type="entry name" value="Glycogen_debranch_GlgX"/>
</dbReference>
<dbReference type="InterPro" id="IPR013780">
    <property type="entry name" value="Glyco_hydro_b"/>
</dbReference>
<dbReference type="Pfam" id="PF21156">
    <property type="entry name" value="ISOA1-3_C"/>
    <property type="match status" value="1"/>
</dbReference>
<dbReference type="AlphaFoldDB" id="A0A418YB74"/>
<name>A0A418YB74_9GAMM</name>
<evidence type="ECO:0000313" key="6">
    <source>
        <dbReference type="EMBL" id="RJG40229.1"/>
    </source>
</evidence>
<dbReference type="GO" id="GO:0005980">
    <property type="term" value="P:glycogen catabolic process"/>
    <property type="evidence" value="ECO:0007669"/>
    <property type="project" value="InterPro"/>
</dbReference>
<dbReference type="OrthoDB" id="3236218at2"/>
<feature type="domain" description="Glycosyl hydrolase family 13 catalytic" evidence="5">
    <location>
        <begin position="158"/>
        <end position="565"/>
    </location>
</feature>
<dbReference type="Pfam" id="PF02922">
    <property type="entry name" value="CBM_48"/>
    <property type="match status" value="1"/>
</dbReference>
<dbReference type="SUPFAM" id="SSF81296">
    <property type="entry name" value="E set domains"/>
    <property type="match status" value="1"/>
</dbReference>
<dbReference type="GO" id="GO:0004135">
    <property type="term" value="F:amylo-alpha-1,6-glucosidase activity"/>
    <property type="evidence" value="ECO:0007669"/>
    <property type="project" value="InterPro"/>
</dbReference>
<dbReference type="InterPro" id="IPR004193">
    <property type="entry name" value="Glyco_hydro_13_N"/>
</dbReference>
<dbReference type="SMART" id="SM00642">
    <property type="entry name" value="Aamy"/>
    <property type="match status" value="1"/>
</dbReference>
<dbReference type="GO" id="GO:0019156">
    <property type="term" value="F:isoamylase activity"/>
    <property type="evidence" value="ECO:0007669"/>
    <property type="project" value="UniProtKB-ARBA"/>
</dbReference>
<dbReference type="Gene3D" id="2.60.40.1180">
    <property type="entry name" value="Golgi alpha-mannosidase II"/>
    <property type="match status" value="1"/>
</dbReference>
<dbReference type="Gene3D" id="2.60.40.10">
    <property type="entry name" value="Immunoglobulins"/>
    <property type="match status" value="1"/>
</dbReference>